<dbReference type="GO" id="GO:0005524">
    <property type="term" value="F:ATP binding"/>
    <property type="evidence" value="ECO:0007669"/>
    <property type="project" value="UniProtKB-KW"/>
</dbReference>
<dbReference type="InterPro" id="IPR002303">
    <property type="entry name" value="Valyl-tRNA_ligase"/>
</dbReference>
<evidence type="ECO:0000256" key="2">
    <source>
        <dbReference type="ARBA" id="ARBA00013169"/>
    </source>
</evidence>
<accession>A0A9J6EGL1</accession>
<dbReference type="InterPro" id="IPR009008">
    <property type="entry name" value="Val/Leu/Ile-tRNA-synth_edit"/>
</dbReference>
<keyword evidence="6" id="KW-0648">Protein biosynthesis</keyword>
<dbReference type="PANTHER" id="PTHR11946">
    <property type="entry name" value="VALYL-TRNA SYNTHETASES"/>
    <property type="match status" value="1"/>
</dbReference>
<evidence type="ECO:0000259" key="10">
    <source>
        <dbReference type="Pfam" id="PF13603"/>
    </source>
</evidence>
<evidence type="ECO:0000256" key="1">
    <source>
        <dbReference type="ARBA" id="ARBA00005594"/>
    </source>
</evidence>
<gene>
    <name evidence="11" type="ORF">HPB51_014908</name>
</gene>
<evidence type="ECO:0000256" key="7">
    <source>
        <dbReference type="ARBA" id="ARBA00023146"/>
    </source>
</evidence>
<sequence length="172" mass="19134">MLWLESLETTAETYVLRDKEVVVATTRIETMLGDTAVAVHPDDPRYFDIHGKSVVHPFCNRIIPIVTDKFVDMQFGTGAVKITPAHDHNDYEVAMRLELPFITVIEDDGTISPGCGEFSGMKRFEARKAVLEALKQKGLYRGTKDNPMVVPVCSVDDESSSNRPGTLAVVHR</sequence>
<proteinExistence type="inferred from homology"/>
<dbReference type="InterPro" id="IPR025709">
    <property type="entry name" value="Leu_tRNA-synth_edit"/>
</dbReference>
<evidence type="ECO:0000256" key="4">
    <source>
        <dbReference type="ARBA" id="ARBA00022741"/>
    </source>
</evidence>
<dbReference type="GO" id="GO:0004832">
    <property type="term" value="F:valine-tRNA ligase activity"/>
    <property type="evidence" value="ECO:0007669"/>
    <property type="project" value="UniProtKB-EC"/>
</dbReference>
<dbReference type="GO" id="GO:0006438">
    <property type="term" value="P:valyl-tRNA aminoacylation"/>
    <property type="evidence" value="ECO:0007669"/>
    <property type="project" value="InterPro"/>
</dbReference>
<comment type="similarity">
    <text evidence="1">Belongs to the class-I aminoacyl-tRNA synthetase family.</text>
</comment>
<dbReference type="Pfam" id="PF13603">
    <property type="entry name" value="tRNA-synt_1_2"/>
    <property type="match status" value="1"/>
</dbReference>
<name>A0A9J6EGL1_RHIMP</name>
<comment type="caution">
    <text evidence="11">The sequence shown here is derived from an EMBL/GenBank/DDBJ whole genome shotgun (WGS) entry which is preliminary data.</text>
</comment>
<dbReference type="SUPFAM" id="SSF50677">
    <property type="entry name" value="ValRS/IleRS/LeuRS editing domain"/>
    <property type="match status" value="1"/>
</dbReference>
<evidence type="ECO:0000256" key="5">
    <source>
        <dbReference type="ARBA" id="ARBA00022840"/>
    </source>
</evidence>
<comment type="catalytic activity">
    <reaction evidence="9">
        <text>tRNA(Val) + L-valine + ATP = L-valyl-tRNA(Val) + AMP + diphosphate</text>
        <dbReference type="Rhea" id="RHEA:10704"/>
        <dbReference type="Rhea" id="RHEA-COMP:9672"/>
        <dbReference type="Rhea" id="RHEA-COMP:9708"/>
        <dbReference type="ChEBI" id="CHEBI:30616"/>
        <dbReference type="ChEBI" id="CHEBI:33019"/>
        <dbReference type="ChEBI" id="CHEBI:57762"/>
        <dbReference type="ChEBI" id="CHEBI:78442"/>
        <dbReference type="ChEBI" id="CHEBI:78537"/>
        <dbReference type="ChEBI" id="CHEBI:456215"/>
        <dbReference type="EC" id="6.1.1.9"/>
    </reaction>
</comment>
<dbReference type="FunFam" id="3.90.740.10:FF:000005">
    <property type="entry name" value="Valine--tRNA ligase, mitochondrial"/>
    <property type="match status" value="1"/>
</dbReference>
<dbReference type="EC" id="6.1.1.9" evidence="2"/>
<dbReference type="Gene3D" id="3.90.740.10">
    <property type="entry name" value="Valyl/Leucyl/Isoleucyl-tRNA synthetase, editing domain"/>
    <property type="match status" value="1"/>
</dbReference>
<keyword evidence="7" id="KW-0030">Aminoacyl-tRNA synthetase</keyword>
<evidence type="ECO:0000256" key="9">
    <source>
        <dbReference type="ARBA" id="ARBA00047552"/>
    </source>
</evidence>
<reference evidence="11" key="1">
    <citation type="journal article" date="2020" name="Cell">
        <title>Large-Scale Comparative Analyses of Tick Genomes Elucidate Their Genetic Diversity and Vector Capacities.</title>
        <authorList>
            <consortium name="Tick Genome and Microbiome Consortium (TIGMIC)"/>
            <person name="Jia N."/>
            <person name="Wang J."/>
            <person name="Shi W."/>
            <person name="Du L."/>
            <person name="Sun Y."/>
            <person name="Zhan W."/>
            <person name="Jiang J.F."/>
            <person name="Wang Q."/>
            <person name="Zhang B."/>
            <person name="Ji P."/>
            <person name="Bell-Sakyi L."/>
            <person name="Cui X.M."/>
            <person name="Yuan T.T."/>
            <person name="Jiang B.G."/>
            <person name="Yang W.F."/>
            <person name="Lam T.T."/>
            <person name="Chang Q.C."/>
            <person name="Ding S.J."/>
            <person name="Wang X.J."/>
            <person name="Zhu J.G."/>
            <person name="Ruan X.D."/>
            <person name="Zhao L."/>
            <person name="Wei J.T."/>
            <person name="Ye R.Z."/>
            <person name="Que T.C."/>
            <person name="Du C.H."/>
            <person name="Zhou Y.H."/>
            <person name="Cheng J.X."/>
            <person name="Dai P.F."/>
            <person name="Guo W.B."/>
            <person name="Han X.H."/>
            <person name="Huang E.J."/>
            <person name="Li L.F."/>
            <person name="Wei W."/>
            <person name="Gao Y.C."/>
            <person name="Liu J.Z."/>
            <person name="Shao H.Z."/>
            <person name="Wang X."/>
            <person name="Wang C.C."/>
            <person name="Yang T.C."/>
            <person name="Huo Q.B."/>
            <person name="Li W."/>
            <person name="Chen H.Y."/>
            <person name="Chen S.E."/>
            <person name="Zhou L.G."/>
            <person name="Ni X.B."/>
            <person name="Tian J.H."/>
            <person name="Sheng Y."/>
            <person name="Liu T."/>
            <person name="Pan Y.S."/>
            <person name="Xia L.Y."/>
            <person name="Li J."/>
            <person name="Zhao F."/>
            <person name="Cao W.C."/>
        </authorList>
    </citation>
    <scope>NUCLEOTIDE SEQUENCE</scope>
    <source>
        <strain evidence="11">Rmic-2018</strain>
    </source>
</reference>
<dbReference type="AlphaFoldDB" id="A0A9J6EGL1"/>
<evidence type="ECO:0000256" key="6">
    <source>
        <dbReference type="ARBA" id="ARBA00022917"/>
    </source>
</evidence>
<dbReference type="Proteomes" id="UP000821866">
    <property type="component" value="Chromosome 2"/>
</dbReference>
<keyword evidence="5" id="KW-0067">ATP-binding</keyword>
<keyword evidence="3" id="KW-0436">Ligase</keyword>
<feature type="domain" description="Leucyl-tRNA synthetase editing" evidence="10">
    <location>
        <begin position="51"/>
        <end position="108"/>
    </location>
</feature>
<evidence type="ECO:0000256" key="3">
    <source>
        <dbReference type="ARBA" id="ARBA00022598"/>
    </source>
</evidence>
<evidence type="ECO:0000313" key="11">
    <source>
        <dbReference type="EMBL" id="KAH8033627.1"/>
    </source>
</evidence>
<dbReference type="PANTHER" id="PTHR11946:SF109">
    <property type="entry name" value="VALINE--TRNA LIGASE"/>
    <property type="match status" value="1"/>
</dbReference>
<organism evidence="11 12">
    <name type="scientific">Rhipicephalus microplus</name>
    <name type="common">Cattle tick</name>
    <name type="synonym">Boophilus microplus</name>
    <dbReference type="NCBI Taxonomy" id="6941"/>
    <lineage>
        <taxon>Eukaryota</taxon>
        <taxon>Metazoa</taxon>
        <taxon>Ecdysozoa</taxon>
        <taxon>Arthropoda</taxon>
        <taxon>Chelicerata</taxon>
        <taxon>Arachnida</taxon>
        <taxon>Acari</taxon>
        <taxon>Parasitiformes</taxon>
        <taxon>Ixodida</taxon>
        <taxon>Ixodoidea</taxon>
        <taxon>Ixodidae</taxon>
        <taxon>Rhipicephalinae</taxon>
        <taxon>Rhipicephalus</taxon>
        <taxon>Boophilus</taxon>
    </lineage>
</organism>
<keyword evidence="4" id="KW-0547">Nucleotide-binding</keyword>
<dbReference type="VEuPathDB" id="VectorBase:LOC119160959"/>
<reference evidence="11" key="2">
    <citation type="submission" date="2021-09" db="EMBL/GenBank/DDBJ databases">
        <authorList>
            <person name="Jia N."/>
            <person name="Wang J."/>
            <person name="Shi W."/>
            <person name="Du L."/>
            <person name="Sun Y."/>
            <person name="Zhan W."/>
            <person name="Jiang J."/>
            <person name="Wang Q."/>
            <person name="Zhang B."/>
            <person name="Ji P."/>
            <person name="Sakyi L.B."/>
            <person name="Cui X."/>
            <person name="Yuan T."/>
            <person name="Jiang B."/>
            <person name="Yang W."/>
            <person name="Lam T.T.-Y."/>
            <person name="Chang Q."/>
            <person name="Ding S."/>
            <person name="Wang X."/>
            <person name="Zhu J."/>
            <person name="Ruan X."/>
            <person name="Zhao L."/>
            <person name="Wei J."/>
            <person name="Que T."/>
            <person name="Du C."/>
            <person name="Cheng J."/>
            <person name="Dai P."/>
            <person name="Han X."/>
            <person name="Huang E."/>
            <person name="Gao Y."/>
            <person name="Liu J."/>
            <person name="Shao H."/>
            <person name="Ye R."/>
            <person name="Li L."/>
            <person name="Wei W."/>
            <person name="Wang X."/>
            <person name="Wang C."/>
            <person name="Huo Q."/>
            <person name="Li W."/>
            <person name="Guo W."/>
            <person name="Chen H."/>
            <person name="Chen S."/>
            <person name="Zhou L."/>
            <person name="Zhou L."/>
            <person name="Ni X."/>
            <person name="Tian J."/>
            <person name="Zhou Y."/>
            <person name="Sheng Y."/>
            <person name="Liu T."/>
            <person name="Pan Y."/>
            <person name="Xia L."/>
            <person name="Li J."/>
            <person name="Zhao F."/>
            <person name="Cao W."/>
        </authorList>
    </citation>
    <scope>NUCLEOTIDE SEQUENCE</scope>
    <source>
        <strain evidence="11">Rmic-2018</strain>
        <tissue evidence="11">Larvae</tissue>
    </source>
</reference>
<dbReference type="GO" id="GO:0005829">
    <property type="term" value="C:cytosol"/>
    <property type="evidence" value="ECO:0007669"/>
    <property type="project" value="TreeGrafter"/>
</dbReference>
<protein>
    <recommendedName>
        <fullName evidence="2">valine--tRNA ligase</fullName>
        <ecNumber evidence="2">6.1.1.9</ecNumber>
    </recommendedName>
    <alternativeName>
        <fullName evidence="8">Valyl-tRNA synthetase</fullName>
    </alternativeName>
</protein>
<dbReference type="GO" id="GO:0002161">
    <property type="term" value="F:aminoacyl-tRNA deacylase activity"/>
    <property type="evidence" value="ECO:0007669"/>
    <property type="project" value="InterPro"/>
</dbReference>
<evidence type="ECO:0000256" key="8">
    <source>
        <dbReference type="ARBA" id="ARBA00029936"/>
    </source>
</evidence>
<keyword evidence="12" id="KW-1185">Reference proteome</keyword>
<evidence type="ECO:0000313" key="12">
    <source>
        <dbReference type="Proteomes" id="UP000821866"/>
    </source>
</evidence>
<dbReference type="EMBL" id="JABSTU010000004">
    <property type="protein sequence ID" value="KAH8033627.1"/>
    <property type="molecule type" value="Genomic_DNA"/>
</dbReference>